<protein>
    <submittedName>
        <fullName evidence="1">Uncharacterized protein</fullName>
    </submittedName>
</protein>
<evidence type="ECO:0000313" key="1">
    <source>
        <dbReference type="EMBL" id="TYQ01107.1"/>
    </source>
</evidence>
<dbReference type="EMBL" id="VNIQ01000009">
    <property type="protein sequence ID" value="TYQ01107.1"/>
    <property type="molecule type" value="Genomic_DNA"/>
</dbReference>
<accession>A0A652YIQ3</accession>
<organism evidence="1">
    <name type="scientific">Nocardia globerula</name>
    <dbReference type="NCBI Taxonomy" id="1818"/>
    <lineage>
        <taxon>Bacteria</taxon>
        <taxon>Bacillati</taxon>
        <taxon>Actinomycetota</taxon>
        <taxon>Actinomycetes</taxon>
        <taxon>Mycobacteriales</taxon>
        <taxon>Nocardiaceae</taxon>
        <taxon>Nocardia</taxon>
    </lineage>
</organism>
<sequence length="1138" mass="125610">MGDPSFLENWLSDEEFRLSRLLEKVSLVIETNLSEDEVRRAQGFYGKRAEGMLRRGFSHADVIKKYPALTLTILVGHAALAYEQGRYWEDFWDELGLDRDPNFENVLRAQLRTLFKRYQLAEFEDLGNDYVRLLTLHAGVPTYCLGDLVGIIGSHLVGGRDASGASLVEWLNEPGKQSRMNPLDVPVRNFILRGGDFSLDILDRIFEFVEYTISQPDSWDELTLDTSTTGLPTMMLDGLIDHLRDHPIGGVSSGNASSIRRRRKPTLVYDLQDDQVFVSIPYPTDEPEVAWRVSFDGDTREVYAERGWGVSGDQEHPPTLVPVGSPIRTIQLKHHPSNESHRLPVVDKRDPLILFAADGRWIQQRATLPKGQVIALFPRDAQLVDAVTDSPIELGVEPSAPVGWQGWTTAFVDLTEHHSIRLARTQTAETGVARSVRNSASPTFAFGESILGLKALNGLTVYSTRPEITLPAHHSAATVSWRVRVRREGETAWLVDEEWITEAETTSLDPFSDNTSSLLGLFEIAVTGPLGSDIRQKVFLAEDLAISFDRDFRYPVVGGLSPITATADSVGKLEVDRVQVSFDVATRDAEIRVSDESRSFRLVMTPPYVEMRLDPVGKPAQWRTSVQVLTPGDLEDYSVIAARIPGDVSVSFALLSHNGDLLQEVTPDVPSDNTFQVLSRTFVDAVRTATGDCRIAALVDDSDGTTTSVALANIRPAELCSGIAVVDGTLIFEDLAAEDDLAIYLWSTTAPWLPMRTLEISEGRVVLPAELVDAGPLLGQVFVDDPWVTITPPRWPDSSAIRIEQRGWVRDANGTRDKLARFLAGEGSPPTSGLAMPETWAALAMLREDAEDVATQRLRAALVRILAIHPRSALEALGSSTIPAEEMVALLIRTGLVNRSFSAEYTLNDLHTNPWVGSMVEIADLPSLFERRGAVGEERAETISYLSEQCGPVLFEVLRGSSEALNSGYFDLNVARVHSLSKPAVDKMFEQFRLVPGALLDLDTRVDATIDAFHRRGEWMSSGAHQMLASESLKSLRLVRQSSKAIYNVISSRSEALDGVDTVTHPWMLLSMQSLTLAALARLDAHGMLAYSPLTTGLMEAWARMAWLCPKLVMTDLLIAEALVTYAHCGDLIGVENE</sequence>
<gene>
    <name evidence="1" type="ORF">FNL38_109121</name>
</gene>
<name>A0A652YIQ3_NOCGL</name>
<reference evidence="1" key="1">
    <citation type="submission" date="2019-07" db="EMBL/GenBank/DDBJ databases">
        <title>Genomic Encyclopedia of Type Strains, Phase IV (KMG-IV): sequencing the most valuable type-strain genomes for metagenomic binning, comparative biology and taxonomic classification.</title>
        <authorList>
            <person name="Goeker M."/>
        </authorList>
    </citation>
    <scope>NUCLEOTIDE SEQUENCE</scope>
    <source>
        <strain evidence="1">DSM 44596</strain>
    </source>
</reference>
<comment type="caution">
    <text evidence="1">The sequence shown here is derived from an EMBL/GenBank/DDBJ whole genome shotgun (WGS) entry which is preliminary data.</text>
</comment>
<dbReference type="AlphaFoldDB" id="A0A652YIQ3"/>
<proteinExistence type="predicted"/>